<dbReference type="EMBL" id="BJLQ01000015">
    <property type="protein sequence ID" value="GEA84469.1"/>
    <property type="molecule type" value="Genomic_DNA"/>
</dbReference>
<dbReference type="Proteomes" id="UP000320461">
    <property type="component" value="Unassembled WGS sequence"/>
</dbReference>
<dbReference type="GO" id="GO:0022857">
    <property type="term" value="F:transmembrane transporter activity"/>
    <property type="evidence" value="ECO:0007669"/>
    <property type="project" value="TreeGrafter"/>
</dbReference>
<dbReference type="InterPro" id="IPR017911">
    <property type="entry name" value="MacB-like_ATP-bd"/>
</dbReference>
<name>A0A4Y3KJ92_9CELL</name>
<dbReference type="PANTHER" id="PTHR24220:SF685">
    <property type="entry name" value="ABC TRANSPORTER RELATED"/>
    <property type="match status" value="1"/>
</dbReference>
<feature type="domain" description="ABC transporter" evidence="4">
    <location>
        <begin position="3"/>
        <end position="232"/>
    </location>
</feature>
<dbReference type="CDD" id="cd03255">
    <property type="entry name" value="ABC_MJ0796_LolCDE_FtsE"/>
    <property type="match status" value="1"/>
</dbReference>
<keyword evidence="6" id="KW-1185">Reference proteome</keyword>
<dbReference type="GO" id="GO:0016887">
    <property type="term" value="F:ATP hydrolysis activity"/>
    <property type="evidence" value="ECO:0007669"/>
    <property type="project" value="InterPro"/>
</dbReference>
<dbReference type="Pfam" id="PF00005">
    <property type="entry name" value="ABC_tran"/>
    <property type="match status" value="1"/>
</dbReference>
<evidence type="ECO:0000256" key="1">
    <source>
        <dbReference type="ARBA" id="ARBA00022448"/>
    </source>
</evidence>
<keyword evidence="2" id="KW-0547">Nucleotide-binding</keyword>
<evidence type="ECO:0000313" key="6">
    <source>
        <dbReference type="Proteomes" id="UP000320461"/>
    </source>
</evidence>
<dbReference type="RefSeq" id="WP_141370281.1">
    <property type="nucleotide sequence ID" value="NZ_BJLQ01000015.1"/>
</dbReference>
<dbReference type="GO" id="GO:0005886">
    <property type="term" value="C:plasma membrane"/>
    <property type="evidence" value="ECO:0007669"/>
    <property type="project" value="TreeGrafter"/>
</dbReference>
<evidence type="ECO:0000256" key="3">
    <source>
        <dbReference type="ARBA" id="ARBA00022840"/>
    </source>
</evidence>
<accession>A0A4Y3KJ92</accession>
<evidence type="ECO:0000256" key="2">
    <source>
        <dbReference type="ARBA" id="ARBA00022741"/>
    </source>
</evidence>
<proteinExistence type="predicted"/>
<dbReference type="InterPro" id="IPR017871">
    <property type="entry name" value="ABC_transporter-like_CS"/>
</dbReference>
<dbReference type="PROSITE" id="PS50893">
    <property type="entry name" value="ABC_TRANSPORTER_2"/>
    <property type="match status" value="1"/>
</dbReference>
<dbReference type="InterPro" id="IPR015854">
    <property type="entry name" value="ABC_transpr_LolD-like"/>
</dbReference>
<dbReference type="GO" id="GO:0005524">
    <property type="term" value="F:ATP binding"/>
    <property type="evidence" value="ECO:0007669"/>
    <property type="project" value="UniProtKB-KW"/>
</dbReference>
<evidence type="ECO:0000313" key="5">
    <source>
        <dbReference type="EMBL" id="GEA84469.1"/>
    </source>
</evidence>
<dbReference type="InterPro" id="IPR003439">
    <property type="entry name" value="ABC_transporter-like_ATP-bd"/>
</dbReference>
<dbReference type="Gene3D" id="3.40.50.300">
    <property type="entry name" value="P-loop containing nucleotide triphosphate hydrolases"/>
    <property type="match status" value="1"/>
</dbReference>
<dbReference type="PANTHER" id="PTHR24220">
    <property type="entry name" value="IMPORT ATP-BINDING PROTEIN"/>
    <property type="match status" value="1"/>
</dbReference>
<dbReference type="OrthoDB" id="9802264at2"/>
<dbReference type="SMART" id="SM00382">
    <property type="entry name" value="AAA"/>
    <property type="match status" value="1"/>
</dbReference>
<dbReference type="InterPro" id="IPR003593">
    <property type="entry name" value="AAA+_ATPase"/>
</dbReference>
<organism evidence="5 6">
    <name type="scientific">Cellulomonas gelida</name>
    <dbReference type="NCBI Taxonomy" id="1712"/>
    <lineage>
        <taxon>Bacteria</taxon>
        <taxon>Bacillati</taxon>
        <taxon>Actinomycetota</taxon>
        <taxon>Actinomycetes</taxon>
        <taxon>Micrococcales</taxon>
        <taxon>Cellulomonadaceae</taxon>
        <taxon>Cellulomonas</taxon>
    </lineage>
</organism>
<sequence length="232" mass="24375">MDLHLDAITLVYPDGDSTLTAVEDLDLTVPSGTTTALLGPSGSGKSSLLAVAAGLTRPTAGTVRIGEDVAFHPGTTVAAATRTRLDRIGIVFQSPQLLGSLTALEQLELHAHLRGDRPASLRTRALDLLAQVGMSDHAHKRPAQLSGGQRQRVAIARALIGAPQVLLVDEPTSALDHARGTQVIDLITRLARELDAATLVVSHDASTLDSVDRTVRMLDGRLEEGLRSAVGT</sequence>
<evidence type="ECO:0000259" key="4">
    <source>
        <dbReference type="PROSITE" id="PS50893"/>
    </source>
</evidence>
<dbReference type="PROSITE" id="PS00211">
    <property type="entry name" value="ABC_TRANSPORTER_1"/>
    <property type="match status" value="1"/>
</dbReference>
<dbReference type="InterPro" id="IPR027417">
    <property type="entry name" value="P-loop_NTPase"/>
</dbReference>
<gene>
    <name evidence="5" type="ORF">CGE01nite_17200</name>
</gene>
<comment type="caution">
    <text evidence="5">The sequence shown here is derived from an EMBL/GenBank/DDBJ whole genome shotgun (WGS) entry which is preliminary data.</text>
</comment>
<keyword evidence="3 5" id="KW-0067">ATP-binding</keyword>
<dbReference type="SUPFAM" id="SSF52540">
    <property type="entry name" value="P-loop containing nucleoside triphosphate hydrolases"/>
    <property type="match status" value="1"/>
</dbReference>
<protein>
    <submittedName>
        <fullName evidence="5">ABC transporter ATP-binding protein</fullName>
    </submittedName>
</protein>
<keyword evidence="1" id="KW-0813">Transport</keyword>
<dbReference type="AlphaFoldDB" id="A0A4Y3KJ92"/>
<reference evidence="5 6" key="1">
    <citation type="submission" date="2019-06" db="EMBL/GenBank/DDBJ databases">
        <title>Whole genome shotgun sequence of Cellulomonas gelida NBRC 3748.</title>
        <authorList>
            <person name="Hosoyama A."/>
            <person name="Uohara A."/>
            <person name="Ohji S."/>
            <person name="Ichikawa N."/>
        </authorList>
    </citation>
    <scope>NUCLEOTIDE SEQUENCE [LARGE SCALE GENOMIC DNA]</scope>
    <source>
        <strain evidence="5 6">NBRC 3748</strain>
    </source>
</reference>